<keyword evidence="10" id="KW-1185">Reference proteome</keyword>
<name>A0A8W8HL70_MAGGI</name>
<dbReference type="InterPro" id="IPR040393">
    <property type="entry name" value="TREX1/2"/>
</dbReference>
<dbReference type="GO" id="GO:0046872">
    <property type="term" value="F:metal ion binding"/>
    <property type="evidence" value="ECO:0007669"/>
    <property type="project" value="UniProtKB-KW"/>
</dbReference>
<evidence type="ECO:0000256" key="1">
    <source>
        <dbReference type="ARBA" id="ARBA00001946"/>
    </source>
</evidence>
<dbReference type="GO" id="GO:0005737">
    <property type="term" value="C:cytoplasm"/>
    <property type="evidence" value="ECO:0007669"/>
    <property type="project" value="TreeGrafter"/>
</dbReference>
<dbReference type="Gene3D" id="3.30.420.10">
    <property type="entry name" value="Ribonuclease H-like superfamily/Ribonuclease H"/>
    <property type="match status" value="1"/>
</dbReference>
<dbReference type="InterPro" id="IPR054362">
    <property type="entry name" value="Exu_RNase_H-like"/>
</dbReference>
<dbReference type="InterPro" id="IPR013520">
    <property type="entry name" value="Ribonucl_H"/>
</dbReference>
<evidence type="ECO:0000259" key="8">
    <source>
        <dbReference type="SMART" id="SM00479"/>
    </source>
</evidence>
<dbReference type="EnsemblMetazoa" id="G10023.4">
    <property type="protein sequence ID" value="G10023.4:cds"/>
    <property type="gene ID" value="G10023"/>
</dbReference>
<organism evidence="9 10">
    <name type="scientific">Magallana gigas</name>
    <name type="common">Pacific oyster</name>
    <name type="synonym">Crassostrea gigas</name>
    <dbReference type="NCBI Taxonomy" id="29159"/>
    <lineage>
        <taxon>Eukaryota</taxon>
        <taxon>Metazoa</taxon>
        <taxon>Spiralia</taxon>
        <taxon>Lophotrochozoa</taxon>
        <taxon>Mollusca</taxon>
        <taxon>Bivalvia</taxon>
        <taxon>Autobranchia</taxon>
        <taxon>Pteriomorphia</taxon>
        <taxon>Ostreida</taxon>
        <taxon>Ostreoidea</taxon>
        <taxon>Ostreidae</taxon>
        <taxon>Magallana</taxon>
    </lineage>
</organism>
<dbReference type="InterPro" id="IPR036397">
    <property type="entry name" value="RNaseH_sf"/>
</dbReference>
<dbReference type="CDD" id="cd06127">
    <property type="entry name" value="DEDDh"/>
    <property type="match status" value="1"/>
</dbReference>
<dbReference type="GO" id="GO:0003676">
    <property type="term" value="F:nucleic acid binding"/>
    <property type="evidence" value="ECO:0007669"/>
    <property type="project" value="InterPro"/>
</dbReference>
<dbReference type="GO" id="GO:0008296">
    <property type="term" value="F:3'-5'-DNA exonuclease activity"/>
    <property type="evidence" value="ECO:0007669"/>
    <property type="project" value="TreeGrafter"/>
</dbReference>
<reference evidence="9" key="1">
    <citation type="submission" date="2022-08" db="UniProtKB">
        <authorList>
            <consortium name="EnsemblMetazoa"/>
        </authorList>
    </citation>
    <scope>IDENTIFICATION</scope>
    <source>
        <strain evidence="9">05x7-T-G4-1.051#20</strain>
    </source>
</reference>
<dbReference type="PANTHER" id="PTHR13058">
    <property type="entry name" value="THREE PRIME REPAIR EXONUCLEASE 1, 2"/>
    <property type="match status" value="1"/>
</dbReference>
<evidence type="ECO:0000256" key="2">
    <source>
        <dbReference type="ARBA" id="ARBA00022722"/>
    </source>
</evidence>
<comment type="similarity">
    <text evidence="7">Belongs to the exonuclease superfamily. TREX family.</text>
</comment>
<evidence type="ECO:0000256" key="7">
    <source>
        <dbReference type="ARBA" id="ARBA00025769"/>
    </source>
</evidence>
<sequence length="832" mass="94235">MLRLRDYHGRFQGVQSKHSNRGAHFQKQKQIPVTFNDHNYFQTLPSDEEDVTLCVETETEWREGRRIVELGYLAKQLFCHLCKTPLHLKDTVRERRYGLGSVLHVQCTNCSAVCPVETGKRGPTGAFDINTKAALGMIHVGMGPTHLVNFLGQCNIPPPSEPSIRKHAAKVGKAITDVALESCRAAQVEEKQTSDTLQASFDGGWQKRGTGWNYNSISGHASMIGKNTGKILAYEVRSKCCRVCDLHAEQNHTVPSHDCPQNWSGSSKAMEADMAMSMAHQLADNDFMLQVLHADNDSATTAKIHLDFPNIVKKDDRNHVKKGISKYLYSISKRHKELQHPDVIPYLARCFMYPLMDNTKSNDDVAKSYDCIVPHIFGNHANCVNESWCHFKDNSAYRFTSLPNGKPLHGDGLRKELETLVEKYKGRIENMRDLGSTQSNENFNNIVSTKAPKNRYYGGSSSLKRRVSAAVLQKNEGHSYLVKVNKASSLSPGVYTSSLTQKIDQRRRVKRLHQRSLQYKRRRIQLQKQKRKKERISTVREGVTYEPNLEFNCSVGAQEEIPKFLEFDHSCELVVFDLETTGLGRKSDITQIAACAGEESFQNYVIPRCNITSEASRLTGITFCRETNCMFLNGKPVSGEHIQDALLNFITFLQSKKSPVLIGHNIKSFDLHVLFNRLQEFNLFSTFCQTVRGFIDTLQLCRRVISKEEVSNCYKQEHLVKMLTGQTYAAHNALADVKSLQKLIELRLFEHISNSDYYSIMYHACMASYVHLDGPKKICKSVSEKLSRSGVSLQHVKLAISRDLKAAKMMLQTHKISCKQAENVVKILLCEE</sequence>
<dbReference type="InterPro" id="IPR012337">
    <property type="entry name" value="RNaseH-like_sf"/>
</dbReference>
<dbReference type="InterPro" id="IPR049012">
    <property type="entry name" value="Mutator_transp_dom"/>
</dbReference>
<comment type="cofactor">
    <cofactor evidence="1">
        <name>Mg(2+)</name>
        <dbReference type="ChEBI" id="CHEBI:18420"/>
    </cofactor>
</comment>
<proteinExistence type="inferred from homology"/>
<keyword evidence="3" id="KW-0479">Metal-binding</keyword>
<dbReference type="SUPFAM" id="SSF53098">
    <property type="entry name" value="Ribonuclease H-like"/>
    <property type="match status" value="1"/>
</dbReference>
<evidence type="ECO:0000313" key="10">
    <source>
        <dbReference type="Proteomes" id="UP000005408"/>
    </source>
</evidence>
<evidence type="ECO:0000313" key="9">
    <source>
        <dbReference type="EnsemblMetazoa" id="G10023.4:cds"/>
    </source>
</evidence>
<protein>
    <recommendedName>
        <fullName evidence="8">Exonuclease domain-containing protein</fullName>
    </recommendedName>
</protein>
<dbReference type="PANTHER" id="PTHR13058:SF22">
    <property type="entry name" value="EXODEOXYRIBONUCLEASE III"/>
    <property type="match status" value="1"/>
</dbReference>
<feature type="domain" description="Exonuclease" evidence="8">
    <location>
        <begin position="572"/>
        <end position="753"/>
    </location>
</feature>
<accession>A0A8W8HL70</accession>
<dbReference type="Pfam" id="PF20700">
    <property type="entry name" value="Mutator"/>
    <property type="match status" value="1"/>
</dbReference>
<keyword evidence="6" id="KW-0460">Magnesium</keyword>
<dbReference type="AlphaFoldDB" id="A0A8W8HL70"/>
<evidence type="ECO:0000256" key="3">
    <source>
        <dbReference type="ARBA" id="ARBA00022723"/>
    </source>
</evidence>
<evidence type="ECO:0000256" key="6">
    <source>
        <dbReference type="ARBA" id="ARBA00022842"/>
    </source>
</evidence>
<dbReference type="SMART" id="SM00479">
    <property type="entry name" value="EXOIII"/>
    <property type="match status" value="1"/>
</dbReference>
<evidence type="ECO:0000256" key="5">
    <source>
        <dbReference type="ARBA" id="ARBA00022839"/>
    </source>
</evidence>
<keyword evidence="4" id="KW-0378">Hydrolase</keyword>
<keyword evidence="2" id="KW-0540">Nuclease</keyword>
<dbReference type="Pfam" id="PF22123">
    <property type="entry name" value="Exu_RNase_H_like"/>
    <property type="match status" value="1"/>
</dbReference>
<keyword evidence="5" id="KW-0269">Exonuclease</keyword>
<dbReference type="Proteomes" id="UP000005408">
    <property type="component" value="Unassembled WGS sequence"/>
</dbReference>
<evidence type="ECO:0000256" key="4">
    <source>
        <dbReference type="ARBA" id="ARBA00022801"/>
    </source>
</evidence>
<dbReference type="GO" id="GO:0006308">
    <property type="term" value="P:DNA catabolic process"/>
    <property type="evidence" value="ECO:0007669"/>
    <property type="project" value="TreeGrafter"/>
</dbReference>